<evidence type="ECO:0000313" key="7">
    <source>
        <dbReference type="Proteomes" id="UP000019666"/>
    </source>
</evidence>
<dbReference type="SUPFAM" id="SSF49313">
    <property type="entry name" value="Cadherin-like"/>
    <property type="match status" value="5"/>
</dbReference>
<evidence type="ECO:0000259" key="5">
    <source>
        <dbReference type="PROSITE" id="PS50268"/>
    </source>
</evidence>
<dbReference type="SUPFAM" id="SSF51120">
    <property type="entry name" value="beta-Roll"/>
    <property type="match status" value="6"/>
</dbReference>
<feature type="domain" description="Cadherin" evidence="5">
    <location>
        <begin position="1010"/>
        <end position="1102"/>
    </location>
</feature>
<dbReference type="GO" id="GO:0005509">
    <property type="term" value="F:calcium ion binding"/>
    <property type="evidence" value="ECO:0007669"/>
    <property type="project" value="InterPro"/>
</dbReference>
<evidence type="ECO:0000256" key="4">
    <source>
        <dbReference type="ARBA" id="ARBA00023180"/>
    </source>
</evidence>
<accession>A0A017HQ28</accession>
<feature type="domain" description="Cadherin" evidence="5">
    <location>
        <begin position="1205"/>
        <end position="1296"/>
    </location>
</feature>
<reference evidence="6 7" key="1">
    <citation type="submission" date="2013-02" db="EMBL/GenBank/DDBJ databases">
        <authorList>
            <person name="Fiebig A."/>
            <person name="Goeker M."/>
            <person name="Klenk H.-P.P."/>
        </authorList>
    </citation>
    <scope>NUCLEOTIDE SEQUENCE [LARGE SCALE GENOMIC DNA]</scope>
    <source>
        <strain evidence="6 7">DSM 19309</strain>
    </source>
</reference>
<dbReference type="InterPro" id="IPR015919">
    <property type="entry name" value="Cadherin-like_sf"/>
</dbReference>
<comment type="subcellular location">
    <subcellularLocation>
        <location evidence="1">Membrane</location>
        <topology evidence="1">Single-pass membrane protein</topology>
    </subcellularLocation>
</comment>
<dbReference type="GO" id="GO:0007156">
    <property type="term" value="P:homophilic cell adhesion via plasma membrane adhesion molecules"/>
    <property type="evidence" value="ECO:0007669"/>
    <property type="project" value="InterPro"/>
</dbReference>
<dbReference type="PROSITE" id="PS00330">
    <property type="entry name" value="HEMOLYSIN_CALCIUM"/>
    <property type="match status" value="9"/>
</dbReference>
<dbReference type="InterPro" id="IPR018511">
    <property type="entry name" value="Hemolysin-typ_Ca-bd_CS"/>
</dbReference>
<dbReference type="InterPro" id="IPR001343">
    <property type="entry name" value="Hemolysn_Ca-bd"/>
</dbReference>
<evidence type="ECO:0000256" key="2">
    <source>
        <dbReference type="ARBA" id="ARBA00022692"/>
    </source>
</evidence>
<dbReference type="Pfam" id="PF00028">
    <property type="entry name" value="Cadherin"/>
    <property type="match status" value="2"/>
</dbReference>
<dbReference type="PROSITE" id="PS50268">
    <property type="entry name" value="CADHERIN_2"/>
    <property type="match status" value="5"/>
</dbReference>
<dbReference type="Pfam" id="PF13385">
    <property type="entry name" value="Laminin_G_3"/>
    <property type="match status" value="1"/>
</dbReference>
<evidence type="ECO:0000313" key="6">
    <source>
        <dbReference type="EMBL" id="EYD76425.1"/>
    </source>
</evidence>
<dbReference type="InterPro" id="IPR011049">
    <property type="entry name" value="Serralysin-like_metalloprot_C"/>
</dbReference>
<keyword evidence="7" id="KW-1185">Reference proteome</keyword>
<dbReference type="SMART" id="SM00112">
    <property type="entry name" value="CA"/>
    <property type="match status" value="5"/>
</dbReference>
<proteinExistence type="predicted"/>
<organism evidence="6 7">
    <name type="scientific">Rubellimicrobium mesophilum DSM 19309</name>
    <dbReference type="NCBI Taxonomy" id="442562"/>
    <lineage>
        <taxon>Bacteria</taxon>
        <taxon>Pseudomonadati</taxon>
        <taxon>Pseudomonadota</taxon>
        <taxon>Alphaproteobacteria</taxon>
        <taxon>Rhodobacterales</taxon>
        <taxon>Roseobacteraceae</taxon>
        <taxon>Rubellimicrobium</taxon>
    </lineage>
</organism>
<keyword evidence="3" id="KW-0472">Membrane</keyword>
<keyword evidence="4" id="KW-0325">Glycoprotein</keyword>
<dbReference type="CDD" id="cd11304">
    <property type="entry name" value="Cadherin_repeat"/>
    <property type="match status" value="5"/>
</dbReference>
<keyword evidence="2" id="KW-0812">Transmembrane</keyword>
<feature type="domain" description="Cadherin" evidence="5">
    <location>
        <begin position="1303"/>
        <end position="1396"/>
    </location>
</feature>
<feature type="domain" description="Cadherin" evidence="5">
    <location>
        <begin position="912"/>
        <end position="1003"/>
    </location>
</feature>
<protein>
    <submittedName>
        <fullName evidence="6">Calcium-binding protein, hemolysin-type</fullName>
    </submittedName>
</protein>
<dbReference type="HOGENOM" id="CLU_238184_0_0_5"/>
<dbReference type="SUPFAM" id="SSF49899">
    <property type="entry name" value="Concanavalin A-like lectins/glucanases"/>
    <property type="match status" value="1"/>
</dbReference>
<dbReference type="EMBL" id="AOSK01000044">
    <property type="protein sequence ID" value="EYD76425.1"/>
    <property type="molecule type" value="Genomic_DNA"/>
</dbReference>
<dbReference type="OrthoDB" id="7762442at2"/>
<sequence length="2011" mass="202139">MPEGSWSFDNGLSDGSGQGNDLTLIGGAATGGGLQGGGLEVDGQRGSGAITDSDYDLGAGDFTIQVWANFDTLGHNQTLIEEFTGASGPGWTFGFVDTGGGNLAVQFYAPTSGSTVVLQAPVGGISADAWNQFVVTRQGSTFSLYWNGGLIGSTTNSGTLTSSSSPLLIGARDADDGRNFTVDGTIDNVVVSDHAWSASDVATAWNDGLGQDSTVGGGTLYTNGEAVSGTTSGLDAYEAIRHSSGAPNAPVSLIVTDAGTLDLSSELGGVAATVRASDLGNVVTTGNGSDILDGGSGNDTLNGGAGDDQLIGGDGDDVLSGGDGNDFIDTATYSFGGVGAAGNDSAHGGGGNDSFWVRVSGGVTATIDGGAGNDSIALFGATPAGGTIDGGDGVDYLQAQQTGDISNLSISGIEVLVTYQNYGNSRIVATADQFESFDTILNYAGQESSSVSLGLAAAGSVDLAGELLGRAVDFLGSSGADEITTSDGDDSLDGAGGADVLHGGEGNDTFVAQGAALLDGGNGNDNLQSFWGAGTLLAGAGDDNISLNSHAAQQPVLVDGGGGYDTLSIHNFYWLYDGSEVALDLSTVTNIEAIWVHWGGSLALVDSLASAGSTLAIHAGTTGDPSLTLDGSAETDAHLDVTGFETLGDTLSGGQVGDVIRGLGGDDTLQGNGGDDRLEGGGGMDSAVFSGALSDYSIERNADGSVTVTDLGGGSSDGEDQLVAVERLVFSDAVVDTDALPTGDAPVVTTMIDLSDARDQATRYDPVYDTYRLAEAYREDGFVLSVQGYFDPYEGAFGEVSHADTLGTGLFLVNIYPGTTESLAQEDGETFGIASIDLGVYSSPGNVTFVGVKADGSTVTYSNYVDASGWETVALPEGFGSDLVEFRWTPDAWAIFDNVVLTTADVALDGTSVEENAAGSTLVGVLSSSDPDAGYAYALIDDANGLFELTADNEIVVADGAMLDFEAQPSHRITVEVTDPSSGATSRQTFTISLADVNEDPTSLDLAGGTVAEGAAAGTVVGTLSAVDPDAGETLTYTLADDAEGRFVLEGDEVRVAPDAVLDFETADSHTIAVDVTDSAGHVLSQVFTIAVTNSNEDPDSLILSGGEVEENAAAGTLVATLDATDPDGDSLGFTLTDDAGGLFEIVNGNEIVVAEGATLDFEQAASHDITVQVSDGIGTYSETVTLAVLNADEAPSEIQLSGTEIEEGSPGGTSIATLTATDPDGSGSFSYALVDDAGGLFDIAGDQLVVAEGAVLDYDEAASHGITVEVTDESGLSFEQSFEIAVLNVNSAPTDITVVGGSVQENSAGGTLVATLTAVDADADDTFVYTIDDPSGLFEIVDDTVRVAAGALIDYEEATSHGVTLTVTDRAGASHEEDLVIQVGNVSGNFVGTSANNSLTGTSEEDQIWGRGGNDTLSGLAGDDLIYGEAGNDRLIGGTGADTLTGGLNDDTYVLTGDDVAEDTIVENGGQGTDTVEVDQDYALGANLEKLLLTGTDDVDGTGNELANTLTGNGGANVLDGGLGADIMAGGQGNDTYYVDNLGDRTNESTANAGVDETRTTLTSLNISLNGMGYIDNLTFVGTGSFTGTGNTLANTITGAGGNDTLDGGSGIDTLIGGAGDDTYVVAQAGDQVVEAAGEGTDTVRSSVTQTLAAEVENLVLTGTSALNGTGNALDNTLTGNSAANVLNAGTGSDTLIGGAGNDTYIVDDEQDAIVEAAGAGTDTVRTAASNFSFFDYPVEHANVENLTYTGTSNFVGQGSDAANVVTGAGGNDTLVGHGGNDTLNGGAGNDILDGDDDLDGPVGADTMVGGLGDDRYTVNSTSDRITENSGQGRDEVRTNLASYTLGSNLDDLTLAGAAVTGTGNGLANTLKGSGLANTLSGAGGNDALIGGGGVDTLSGGTNNDVFVFAAVADAGDLITDFTNTSANNDAFQISALAFGGGLVAGTTLAASQFQTRADNLAQDADDRFIFRTTDRTLWFDGNGNAAGGLTLVADLQTGATVTSADVLLI</sequence>
<dbReference type="InterPro" id="IPR013320">
    <property type="entry name" value="ConA-like_dom_sf"/>
</dbReference>
<dbReference type="PATRIC" id="fig|442562.3.peg.1958"/>
<name>A0A017HQ28_9RHOB</name>
<evidence type="ECO:0000256" key="1">
    <source>
        <dbReference type="ARBA" id="ARBA00004167"/>
    </source>
</evidence>
<dbReference type="STRING" id="442562.Rumeso_01983"/>
<feature type="domain" description="Cadherin" evidence="5">
    <location>
        <begin position="1108"/>
        <end position="1198"/>
    </location>
</feature>
<comment type="caution">
    <text evidence="6">The sequence shown here is derived from an EMBL/GenBank/DDBJ whole genome shotgun (WGS) entry which is preliminary data.</text>
</comment>
<dbReference type="PRINTS" id="PR00313">
    <property type="entry name" value="CABNDNGRPT"/>
</dbReference>
<dbReference type="GO" id="GO:0005886">
    <property type="term" value="C:plasma membrane"/>
    <property type="evidence" value="ECO:0007669"/>
    <property type="project" value="TreeGrafter"/>
</dbReference>
<dbReference type="InterPro" id="IPR050174">
    <property type="entry name" value="Protocadherin/Cadherin-CA"/>
</dbReference>
<dbReference type="Pfam" id="PF00353">
    <property type="entry name" value="HemolysinCabind"/>
    <property type="match status" value="11"/>
</dbReference>
<evidence type="ECO:0000256" key="3">
    <source>
        <dbReference type="ARBA" id="ARBA00022989"/>
    </source>
</evidence>
<dbReference type="Gene3D" id="2.60.120.200">
    <property type="match status" value="1"/>
</dbReference>
<dbReference type="InterPro" id="IPR002126">
    <property type="entry name" value="Cadherin-like_dom"/>
</dbReference>
<dbReference type="PANTHER" id="PTHR24028:SF328">
    <property type="entry name" value="CADHERIN-3"/>
    <property type="match status" value="1"/>
</dbReference>
<dbReference type="Gene3D" id="2.60.40.60">
    <property type="entry name" value="Cadherins"/>
    <property type="match status" value="4"/>
</dbReference>
<dbReference type="Gene3D" id="2.150.10.10">
    <property type="entry name" value="Serralysin-like metalloprotease, C-terminal"/>
    <property type="match status" value="4"/>
</dbReference>
<dbReference type="RefSeq" id="WP_037281137.1">
    <property type="nucleotide sequence ID" value="NZ_KK088581.1"/>
</dbReference>
<dbReference type="PANTHER" id="PTHR24028">
    <property type="entry name" value="CADHERIN-87A"/>
    <property type="match status" value="1"/>
</dbReference>
<keyword evidence="3" id="KW-1133">Transmembrane helix</keyword>
<dbReference type="Proteomes" id="UP000019666">
    <property type="component" value="Unassembled WGS sequence"/>
</dbReference>
<gene>
    <name evidence="6" type="ORF">Rumeso_01983</name>
</gene>